<dbReference type="Proteomes" id="UP000777482">
    <property type="component" value="Unassembled WGS sequence"/>
</dbReference>
<evidence type="ECO:0000313" key="2">
    <source>
        <dbReference type="EMBL" id="KAG0666105.1"/>
    </source>
</evidence>
<proteinExistence type="predicted"/>
<reference evidence="2 3" key="1">
    <citation type="submission" date="2020-11" db="EMBL/GenBank/DDBJ databases">
        <title>Kefir isolates.</title>
        <authorList>
            <person name="Marcisauskas S."/>
            <person name="Kim Y."/>
            <person name="Blasche S."/>
        </authorList>
    </citation>
    <scope>NUCLEOTIDE SEQUENCE [LARGE SCALE GENOMIC DNA]</scope>
    <source>
        <strain evidence="2 3">KR</strain>
    </source>
</reference>
<dbReference type="EMBL" id="PUHQ01000006">
    <property type="protein sequence ID" value="KAG0666105.1"/>
    <property type="molecule type" value="Genomic_DNA"/>
</dbReference>
<gene>
    <name evidence="2" type="ORF">C6P46_005456</name>
</gene>
<dbReference type="GO" id="GO:0016491">
    <property type="term" value="F:oxidoreductase activity"/>
    <property type="evidence" value="ECO:0007669"/>
    <property type="project" value="InterPro"/>
</dbReference>
<dbReference type="AlphaFoldDB" id="A0A9P6W6Q5"/>
<dbReference type="Pfam" id="PF08240">
    <property type="entry name" value="ADH_N"/>
    <property type="match status" value="1"/>
</dbReference>
<dbReference type="PANTHER" id="PTHR45033:SF2">
    <property type="entry name" value="ZINC-TYPE ALCOHOL DEHYDROGENASE-LIKE PROTEIN C1773.06C"/>
    <property type="match status" value="1"/>
</dbReference>
<comment type="caution">
    <text evidence="2">The sequence shown here is derived from an EMBL/GenBank/DDBJ whole genome shotgun (WGS) entry which is preliminary data.</text>
</comment>
<dbReference type="InterPro" id="IPR011032">
    <property type="entry name" value="GroES-like_sf"/>
</dbReference>
<dbReference type="InterPro" id="IPR020843">
    <property type="entry name" value="ER"/>
</dbReference>
<dbReference type="SUPFAM" id="SSF50129">
    <property type="entry name" value="GroES-like"/>
    <property type="match status" value="1"/>
</dbReference>
<dbReference type="Gene3D" id="3.90.180.10">
    <property type="entry name" value="Medium-chain alcohol dehydrogenases, catalytic domain"/>
    <property type="match status" value="1"/>
</dbReference>
<dbReference type="CDD" id="cd08276">
    <property type="entry name" value="MDR7"/>
    <property type="match status" value="1"/>
</dbReference>
<keyword evidence="3" id="KW-1185">Reference proteome</keyword>
<dbReference type="SUPFAM" id="SSF51735">
    <property type="entry name" value="NAD(P)-binding Rossmann-fold domains"/>
    <property type="match status" value="1"/>
</dbReference>
<dbReference type="Gene3D" id="3.40.50.720">
    <property type="entry name" value="NAD(P)-binding Rossmann-like Domain"/>
    <property type="match status" value="1"/>
</dbReference>
<dbReference type="InterPro" id="IPR013149">
    <property type="entry name" value="ADH-like_C"/>
</dbReference>
<protein>
    <recommendedName>
        <fullName evidence="1">Enoyl reductase (ER) domain-containing protein</fullName>
    </recommendedName>
</protein>
<evidence type="ECO:0000259" key="1">
    <source>
        <dbReference type="SMART" id="SM00829"/>
    </source>
</evidence>
<accession>A0A9P6W6Q5</accession>
<dbReference type="OrthoDB" id="9930022at2759"/>
<dbReference type="InterPro" id="IPR052711">
    <property type="entry name" value="Zinc_ADH-like"/>
</dbReference>
<dbReference type="Pfam" id="PF00107">
    <property type="entry name" value="ADH_zinc_N"/>
    <property type="match status" value="1"/>
</dbReference>
<dbReference type="PANTHER" id="PTHR45033">
    <property type="match status" value="1"/>
</dbReference>
<dbReference type="InterPro" id="IPR036291">
    <property type="entry name" value="NAD(P)-bd_dom_sf"/>
</dbReference>
<name>A0A9P6W6Q5_RHOMI</name>
<evidence type="ECO:0000313" key="3">
    <source>
        <dbReference type="Proteomes" id="UP000777482"/>
    </source>
</evidence>
<dbReference type="SMART" id="SM00829">
    <property type="entry name" value="PKS_ER"/>
    <property type="match status" value="1"/>
</dbReference>
<dbReference type="InterPro" id="IPR013154">
    <property type="entry name" value="ADH-like_N"/>
</dbReference>
<organism evidence="2 3">
    <name type="scientific">Rhodotorula mucilaginosa</name>
    <name type="common">Yeast</name>
    <name type="synonym">Rhodotorula rubra</name>
    <dbReference type="NCBI Taxonomy" id="5537"/>
    <lineage>
        <taxon>Eukaryota</taxon>
        <taxon>Fungi</taxon>
        <taxon>Dikarya</taxon>
        <taxon>Basidiomycota</taxon>
        <taxon>Pucciniomycotina</taxon>
        <taxon>Microbotryomycetes</taxon>
        <taxon>Sporidiobolales</taxon>
        <taxon>Sporidiobolaceae</taxon>
        <taxon>Rhodotorula</taxon>
    </lineage>
</organism>
<sequence>MVNIPATHAEYRVKGTGSFDVLTLIKDAKVPKPRYNEVLVRIHAVSLNNRDLQVANGTYPVSGDNLIPGSDGAGEVVAVGEDVKNWKVGDRVMGSFTLDLINGQVDDPALFGSMLGGGCDGTLAQYRAFPAHGLVAVPEKYSFEEAATLPCAPVTAYNALFGGLAPIKPGAWVVLQGTGGVSVIGAQMVVAAGGNAIVTSSSDEKLQKVKDHINNSHNHGGAGRLYTINYKKHPDWDKEVLRLTKNGRGADKVLEIGGPGTLEKSFACLRQGGEVDDIGYLAAGGPPDVSRQILLKAATFRGILIGSRKHAEDLVDFLETANIHPVIDRVFSFEQAKEAYEYMAKATLVGKVVIRVD</sequence>
<feature type="domain" description="Enoyl reductase (ER)" evidence="1">
    <location>
        <begin position="17"/>
        <end position="354"/>
    </location>
</feature>